<keyword evidence="3" id="KW-0862">Zinc</keyword>
<accession>A0A1L4CYJ1</accession>
<dbReference type="GO" id="GO:0005829">
    <property type="term" value="C:cytosol"/>
    <property type="evidence" value="ECO:0007669"/>
    <property type="project" value="TreeGrafter"/>
</dbReference>
<keyword evidence="9" id="KW-1185">Reference proteome</keyword>
<dbReference type="GO" id="GO:0046872">
    <property type="term" value="F:metal ion binding"/>
    <property type="evidence" value="ECO:0007669"/>
    <property type="project" value="UniProtKB-UniRule"/>
</dbReference>
<dbReference type="InterPro" id="IPR017714">
    <property type="entry name" value="MethylthioRu-1-P_deHdtase_MtnB"/>
</dbReference>
<dbReference type="OrthoDB" id="422493at2"/>
<evidence type="ECO:0000313" key="8">
    <source>
        <dbReference type="EMBL" id="APJ03016.1"/>
    </source>
</evidence>
<dbReference type="RefSeq" id="WP_148696730.1">
    <property type="nucleotide sequence ID" value="NZ_CP017834.1"/>
</dbReference>
<dbReference type="SUPFAM" id="SSF53639">
    <property type="entry name" value="AraD/HMP-PK domain-like"/>
    <property type="match status" value="1"/>
</dbReference>
<dbReference type="SMART" id="SM01007">
    <property type="entry name" value="Aldolase_II"/>
    <property type="match status" value="1"/>
</dbReference>
<evidence type="ECO:0000256" key="3">
    <source>
        <dbReference type="ARBA" id="ARBA00022833"/>
    </source>
</evidence>
<keyword evidence="2" id="KW-0479">Metal-binding</keyword>
<name>A0A1L4CYJ1_9BACT</name>
<dbReference type="NCBIfam" id="TIGR03328">
    <property type="entry name" value="salvage_mtnB"/>
    <property type="match status" value="1"/>
</dbReference>
<organism evidence="8 9">
    <name type="scientific">Silvanigrella aquatica</name>
    <dbReference type="NCBI Taxonomy" id="1915309"/>
    <lineage>
        <taxon>Bacteria</taxon>
        <taxon>Pseudomonadati</taxon>
        <taxon>Bdellovibrionota</taxon>
        <taxon>Oligoflexia</taxon>
        <taxon>Silvanigrellales</taxon>
        <taxon>Silvanigrellaceae</taxon>
        <taxon>Silvanigrella</taxon>
    </lineage>
</organism>
<dbReference type="EC" id="4.2.1.109" evidence="6"/>
<dbReference type="AlphaFoldDB" id="A0A1L4CYJ1"/>
<protein>
    <recommendedName>
        <fullName evidence="6">Methylthioribulose 1-phosphate dehydratase</fullName>
        <ecNumber evidence="6">4.2.1.109</ecNumber>
    </recommendedName>
</protein>
<evidence type="ECO:0000313" key="9">
    <source>
        <dbReference type="Proteomes" id="UP000184731"/>
    </source>
</evidence>
<sequence length="232" mass="26789">MRTYRRIIKDSSFLPLSLYEMNSLNHLCDAAKRLDNRNAIPATSSNFSVRAKDNNFFITKSGLHKRNLKPNHFIRVHLNGKPVHPLSPKPSDETLLHALIYKNFSQAQAILHCHAPELEFVNLEKSQIVKPVHEATNISDIKFGFFKLEGHEILKALGFKSHLEHYYLPVIENNQNMEKLSTIIEQNFFAYQQKLPYCAFLLEKHGIYCFGNSVHQAELRLEAILHLLTTLK</sequence>
<keyword evidence="1" id="KW-0028">Amino-acid biosynthesis</keyword>
<dbReference type="InterPro" id="IPR001303">
    <property type="entry name" value="Aldolase_II/adducin_N"/>
</dbReference>
<dbReference type="KEGG" id="saqi:AXG55_03430"/>
<reference evidence="8 9" key="1">
    <citation type="submission" date="2016-10" db="EMBL/GenBank/DDBJ databases">
        <title>Silvanigrella aquatica sp. nov., isolated from a freshwater lake located in the Black Forest, Germany, description of Silvanigrellaceae fam. nov., Silvanigrellales ord. nov., reclassification of the order Bdellovibrionales in the class Oligoflexia, reclassification of the families Bacteriovoracaceae and Halobacteriovoraceae in the new order Bacteriovoracales ord. nov., and reclassification of the family Pseudobacteriovoracaceae in the order Oligoflexiales.</title>
        <authorList>
            <person name="Hahn M.W."/>
            <person name="Schmidt J."/>
            <person name="Koll U."/>
            <person name="Rohde M."/>
            <person name="Verbag S."/>
            <person name="Pitt A."/>
            <person name="Nakai R."/>
            <person name="Naganuma T."/>
            <person name="Lang E."/>
        </authorList>
    </citation>
    <scope>NUCLEOTIDE SEQUENCE [LARGE SCALE GENOMIC DNA]</scope>
    <source>
        <strain evidence="8 9">MWH-Nonnen-W8red</strain>
    </source>
</reference>
<keyword evidence="4" id="KW-0486">Methionine biosynthesis</keyword>
<dbReference type="Pfam" id="PF00596">
    <property type="entry name" value="Aldolase_II"/>
    <property type="match status" value="1"/>
</dbReference>
<evidence type="ECO:0000256" key="4">
    <source>
        <dbReference type="ARBA" id="ARBA00023167"/>
    </source>
</evidence>
<dbReference type="Proteomes" id="UP000184731">
    <property type="component" value="Chromosome"/>
</dbReference>
<evidence type="ECO:0000256" key="5">
    <source>
        <dbReference type="ARBA" id="ARBA00023239"/>
    </source>
</evidence>
<evidence type="ECO:0000256" key="1">
    <source>
        <dbReference type="ARBA" id="ARBA00022605"/>
    </source>
</evidence>
<dbReference type="GO" id="GO:0019509">
    <property type="term" value="P:L-methionine salvage from methylthioadenosine"/>
    <property type="evidence" value="ECO:0007669"/>
    <property type="project" value="UniProtKB-UniRule"/>
</dbReference>
<dbReference type="STRING" id="1915309.AXG55_03430"/>
<evidence type="ECO:0000259" key="7">
    <source>
        <dbReference type="SMART" id="SM01007"/>
    </source>
</evidence>
<dbReference type="InterPro" id="IPR036409">
    <property type="entry name" value="Aldolase_II/adducin_N_sf"/>
</dbReference>
<dbReference type="Gene3D" id="3.40.225.10">
    <property type="entry name" value="Class II aldolase/adducin N-terminal domain"/>
    <property type="match status" value="1"/>
</dbReference>
<dbReference type="GO" id="GO:0016832">
    <property type="term" value="F:aldehyde-lyase activity"/>
    <property type="evidence" value="ECO:0007669"/>
    <property type="project" value="TreeGrafter"/>
</dbReference>
<dbReference type="PANTHER" id="PTHR22789">
    <property type="entry name" value="FUCULOSE PHOSPHATE ALDOLASE"/>
    <property type="match status" value="1"/>
</dbReference>
<dbReference type="GO" id="GO:0019323">
    <property type="term" value="P:pentose catabolic process"/>
    <property type="evidence" value="ECO:0007669"/>
    <property type="project" value="TreeGrafter"/>
</dbReference>
<proteinExistence type="predicted"/>
<dbReference type="EMBL" id="CP017834">
    <property type="protein sequence ID" value="APJ03016.1"/>
    <property type="molecule type" value="Genomic_DNA"/>
</dbReference>
<gene>
    <name evidence="8" type="ORF">AXG55_03430</name>
</gene>
<dbReference type="GO" id="GO:0046570">
    <property type="term" value="F:methylthioribulose 1-phosphate dehydratase activity"/>
    <property type="evidence" value="ECO:0007669"/>
    <property type="project" value="UniProtKB-EC"/>
</dbReference>
<evidence type="ECO:0000256" key="6">
    <source>
        <dbReference type="NCBIfam" id="TIGR03328"/>
    </source>
</evidence>
<dbReference type="InterPro" id="IPR050197">
    <property type="entry name" value="Aldolase_class_II_sugar_metab"/>
</dbReference>
<dbReference type="PANTHER" id="PTHR22789:SF0">
    <property type="entry name" value="3-OXO-TETRONATE 4-PHOSPHATE DECARBOXYLASE-RELATED"/>
    <property type="match status" value="1"/>
</dbReference>
<evidence type="ECO:0000256" key="2">
    <source>
        <dbReference type="ARBA" id="ARBA00022723"/>
    </source>
</evidence>
<keyword evidence="5" id="KW-0456">Lyase</keyword>
<feature type="domain" description="Class II aldolase/adducin N-terminal" evidence="7">
    <location>
        <begin position="25"/>
        <end position="232"/>
    </location>
</feature>